<dbReference type="Gene3D" id="3.40.50.850">
    <property type="entry name" value="Isochorismatase-like"/>
    <property type="match status" value="1"/>
</dbReference>
<dbReference type="EMBL" id="CACVBS010000046">
    <property type="protein sequence ID" value="CAA7264808.1"/>
    <property type="molecule type" value="Genomic_DNA"/>
</dbReference>
<evidence type="ECO:0000256" key="1">
    <source>
        <dbReference type="ARBA" id="ARBA00006336"/>
    </source>
</evidence>
<keyword evidence="10" id="KW-1185">Reference proteome</keyword>
<dbReference type="InterPro" id="IPR000868">
    <property type="entry name" value="Isochorismatase-like_dom"/>
</dbReference>
<evidence type="ECO:0000256" key="5">
    <source>
        <dbReference type="ARBA" id="ARBA00037900"/>
    </source>
</evidence>
<evidence type="ECO:0000256" key="6">
    <source>
        <dbReference type="ARBA" id="ARBA00039017"/>
    </source>
</evidence>
<proteinExistence type="inferred from homology"/>
<dbReference type="InterPro" id="IPR036380">
    <property type="entry name" value="Isochorismatase-like_sf"/>
</dbReference>
<evidence type="ECO:0000256" key="4">
    <source>
        <dbReference type="ARBA" id="ARBA00022801"/>
    </source>
</evidence>
<evidence type="ECO:0000259" key="8">
    <source>
        <dbReference type="Pfam" id="PF00857"/>
    </source>
</evidence>
<sequence>MAQPQSDDGDSKVPALIIIDMQNDFVSGSLPVPDGASIVDTINSLSALPAFRLKIATRDFHPPDHISFAETHGKPTFSTLTIFHPDDTEKEKGKEQVLWPVHCVVHTTGVEFVPGLETSQLDAVIDKGTHPGVESYSAFRDIWGRGVTRLPDLLKENRVTDVYLVGLAGDYCVRYSAIDSLDFGFRTWVVKDATKSIKDEEAVFEELEKLGIRCITSEEVQKLFP</sequence>
<dbReference type="OrthoDB" id="1739143at2759"/>
<dbReference type="Pfam" id="PF00857">
    <property type="entry name" value="Isochorismatase"/>
    <property type="match status" value="1"/>
</dbReference>
<dbReference type="PANTHER" id="PTHR11080:SF2">
    <property type="entry name" value="LD05707P"/>
    <property type="match status" value="1"/>
</dbReference>
<dbReference type="EC" id="3.5.1.19" evidence="6"/>
<feature type="domain" description="Isochorismatase-like" evidence="8">
    <location>
        <begin position="15"/>
        <end position="219"/>
    </location>
</feature>
<gene>
    <name evidence="9" type="ORF">AAE3_LOCUS6904</name>
</gene>
<evidence type="ECO:0000313" key="10">
    <source>
        <dbReference type="Proteomes" id="UP000467700"/>
    </source>
</evidence>
<dbReference type="GO" id="GO:0019363">
    <property type="term" value="P:pyridine nucleotide biosynthetic process"/>
    <property type="evidence" value="ECO:0007669"/>
    <property type="project" value="UniProtKB-KW"/>
</dbReference>
<evidence type="ECO:0000256" key="7">
    <source>
        <dbReference type="ARBA" id="ARBA00043224"/>
    </source>
</evidence>
<dbReference type="GO" id="GO:0008936">
    <property type="term" value="F:nicotinamidase activity"/>
    <property type="evidence" value="ECO:0007669"/>
    <property type="project" value="UniProtKB-EC"/>
</dbReference>
<evidence type="ECO:0000313" key="9">
    <source>
        <dbReference type="EMBL" id="CAA7264808.1"/>
    </source>
</evidence>
<name>A0A8S0W6K3_CYCAE</name>
<dbReference type="InterPro" id="IPR052347">
    <property type="entry name" value="Isochorismatase_Nicotinamidase"/>
</dbReference>
<keyword evidence="2" id="KW-0662">Pyridine nucleotide biosynthesis</keyword>
<evidence type="ECO:0000256" key="3">
    <source>
        <dbReference type="ARBA" id="ARBA00022723"/>
    </source>
</evidence>
<dbReference type="CDD" id="cd01011">
    <property type="entry name" value="nicotinamidase"/>
    <property type="match status" value="1"/>
</dbReference>
<comment type="pathway">
    <text evidence="5">Cofactor biosynthesis; nicotinate biosynthesis; nicotinate from nicotinamide: step 1/1.</text>
</comment>
<dbReference type="PANTHER" id="PTHR11080">
    <property type="entry name" value="PYRAZINAMIDASE/NICOTINAMIDASE"/>
    <property type="match status" value="1"/>
</dbReference>
<evidence type="ECO:0000256" key="2">
    <source>
        <dbReference type="ARBA" id="ARBA00022642"/>
    </source>
</evidence>
<comment type="caution">
    <text evidence="9">The sequence shown here is derived from an EMBL/GenBank/DDBJ whole genome shotgun (WGS) entry which is preliminary data.</text>
</comment>
<reference evidence="9 10" key="1">
    <citation type="submission" date="2020-01" db="EMBL/GenBank/DDBJ databases">
        <authorList>
            <person name="Gupta K D."/>
        </authorList>
    </citation>
    <scope>NUCLEOTIDE SEQUENCE [LARGE SCALE GENOMIC DNA]</scope>
</reference>
<keyword evidence="4" id="KW-0378">Hydrolase</keyword>
<organism evidence="9 10">
    <name type="scientific">Cyclocybe aegerita</name>
    <name type="common">Black poplar mushroom</name>
    <name type="synonym">Agrocybe aegerita</name>
    <dbReference type="NCBI Taxonomy" id="1973307"/>
    <lineage>
        <taxon>Eukaryota</taxon>
        <taxon>Fungi</taxon>
        <taxon>Dikarya</taxon>
        <taxon>Basidiomycota</taxon>
        <taxon>Agaricomycotina</taxon>
        <taxon>Agaricomycetes</taxon>
        <taxon>Agaricomycetidae</taxon>
        <taxon>Agaricales</taxon>
        <taxon>Agaricineae</taxon>
        <taxon>Bolbitiaceae</taxon>
        <taxon>Cyclocybe</taxon>
    </lineage>
</organism>
<comment type="similarity">
    <text evidence="1">Belongs to the isochorismatase family.</text>
</comment>
<accession>A0A8S0W6K3</accession>
<protein>
    <recommendedName>
        <fullName evidence="6">nicotinamidase</fullName>
        <ecNumber evidence="6">3.5.1.19</ecNumber>
    </recommendedName>
    <alternativeName>
        <fullName evidence="7">Nicotinamide deamidase</fullName>
    </alternativeName>
</protein>
<dbReference type="Proteomes" id="UP000467700">
    <property type="component" value="Unassembled WGS sequence"/>
</dbReference>
<dbReference type="SUPFAM" id="SSF52499">
    <property type="entry name" value="Isochorismatase-like hydrolases"/>
    <property type="match status" value="1"/>
</dbReference>
<keyword evidence="3" id="KW-0479">Metal-binding</keyword>
<dbReference type="AlphaFoldDB" id="A0A8S0W6K3"/>
<dbReference type="GO" id="GO:0046872">
    <property type="term" value="F:metal ion binding"/>
    <property type="evidence" value="ECO:0007669"/>
    <property type="project" value="UniProtKB-KW"/>
</dbReference>